<organism evidence="1">
    <name type="scientific">gut metagenome</name>
    <dbReference type="NCBI Taxonomy" id="749906"/>
    <lineage>
        <taxon>unclassified sequences</taxon>
        <taxon>metagenomes</taxon>
        <taxon>organismal metagenomes</taxon>
    </lineage>
</organism>
<dbReference type="EMBL" id="AMCI01000663">
    <property type="protein sequence ID" value="EJX08273.1"/>
    <property type="molecule type" value="Genomic_DNA"/>
</dbReference>
<name>J9GYJ6_9ZZZZ</name>
<dbReference type="AlphaFoldDB" id="J9GYJ6"/>
<dbReference type="Gene3D" id="3.40.50.1110">
    <property type="entry name" value="SGNH hydrolase"/>
    <property type="match status" value="1"/>
</dbReference>
<gene>
    <name evidence="1" type="ORF">EVA_03635</name>
</gene>
<proteinExistence type="predicted"/>
<accession>J9GYJ6</accession>
<dbReference type="SUPFAM" id="SSF52266">
    <property type="entry name" value="SGNH hydrolase"/>
    <property type="match status" value="1"/>
</dbReference>
<evidence type="ECO:0000313" key="1">
    <source>
        <dbReference type="EMBL" id="EJX08273.1"/>
    </source>
</evidence>
<protein>
    <submittedName>
        <fullName evidence="1">Periplasmic protein</fullName>
    </submittedName>
</protein>
<comment type="caution">
    <text evidence="1">The sequence shown here is derived from an EMBL/GenBank/DDBJ whole genome shotgun (WGS) entry which is preliminary data.</text>
</comment>
<dbReference type="Gene3D" id="2.60.120.1360">
    <property type="match status" value="1"/>
</dbReference>
<reference evidence="1" key="1">
    <citation type="journal article" date="2012" name="PLoS ONE">
        <title>Gene sets for utilization of primary and secondary nutrition supplies in the distal gut of endangered iberian lynx.</title>
        <authorList>
            <person name="Alcaide M."/>
            <person name="Messina E."/>
            <person name="Richter M."/>
            <person name="Bargiela R."/>
            <person name="Peplies J."/>
            <person name="Huws S.A."/>
            <person name="Newbold C.J."/>
            <person name="Golyshin P.N."/>
            <person name="Simon M.A."/>
            <person name="Lopez G."/>
            <person name="Yakimov M.M."/>
            <person name="Ferrer M."/>
        </authorList>
    </citation>
    <scope>NUCLEOTIDE SEQUENCE</scope>
</reference>
<sequence length="457" mass="50557">MKNELSSACWLLCLVVGGLAALSFLPPLSWEGQPLRKVDLLADIRPTVEEPEVWSDSDSIALPPPVKLAFVDTCRTGLTCIEDYADSTARGMQPFYAALSRIQELDRPVRIAYFGDSFIEADILTADLRARLQERFGGCGVGYVPITSPIHGFRPTVRHRFEGWESHACTDSIGFDRKLQGIAGSYFRPQAGAFVELKGQTKYASRLDTCEVSILYFENEGGGAVRSAVNGSREGSLFELEPADRLQTLAVEGRIGQVRWTVEQADSARFFGVALEGRRGISLDNFSVRGSSGLHLRHIPLATLQQFGRVRPYDLIVLQFGLNVATERGTNYSFYQKGMLAVIEHLKKAFPDAGILLVSVGDRESKNDEGELRTLPGVRNLIRYQQAIAAEGAVAFWNLYEGMGGPGSIVEMVDRKQANLDYTHINFKGGSHLAGLLFETLEYGLENYQKRKAYEAE</sequence>
<dbReference type="InterPro" id="IPR036514">
    <property type="entry name" value="SGNH_hydro_sf"/>
</dbReference>